<keyword evidence="1" id="KW-0472">Membrane</keyword>
<proteinExistence type="predicted"/>
<reference evidence="2 3" key="1">
    <citation type="journal article" date="2015" name="Antonie Van Leeuwenhoek">
        <title>Tamlana nanhaiensis sp. nov., isolated from surface seawater collected from the South China Sea.</title>
        <authorList>
            <person name="Liu X."/>
            <person name="Lai Q."/>
            <person name="Du Y."/>
            <person name="Li G."/>
            <person name="Sun F."/>
            <person name="Shao Z."/>
        </authorList>
    </citation>
    <scope>NUCLEOTIDE SEQUENCE [LARGE SCALE GENOMIC DNA]</scope>
    <source>
        <strain evidence="2 3">FHC16</strain>
    </source>
</reference>
<gene>
    <name evidence="2" type="ORF">PK35_16880</name>
</gene>
<evidence type="ECO:0000313" key="3">
    <source>
        <dbReference type="Proteomes" id="UP000032361"/>
    </source>
</evidence>
<name>A0A0D7VW41_9FLAO</name>
<dbReference type="PATRIC" id="fig|1382798.3.peg.2386"/>
<evidence type="ECO:0000313" key="2">
    <source>
        <dbReference type="EMBL" id="KJD31014.1"/>
    </source>
</evidence>
<sequence length="133" mass="15533">MNKRKVKWGNYFASGCILILFCVVLYNTSDKQLTLERFERAFNSSFFGVVINKDYDRSNHNTPMLYFNTENSTSISSEFWVEIKIGDSISKSKGSYLIYVHRKDSIFTLDNEKIIRKIMKSKGVELDENKIPH</sequence>
<dbReference type="Proteomes" id="UP000032361">
    <property type="component" value="Unassembled WGS sequence"/>
</dbReference>
<keyword evidence="3" id="KW-1185">Reference proteome</keyword>
<dbReference type="RefSeq" id="WP_044627761.1">
    <property type="nucleotide sequence ID" value="NZ_JTDV01000022.1"/>
</dbReference>
<protein>
    <submittedName>
        <fullName evidence="2">Uncharacterized protein</fullName>
    </submittedName>
</protein>
<organism evidence="2 3">
    <name type="scientific">Neotamlana nanhaiensis</name>
    <dbReference type="NCBI Taxonomy" id="1382798"/>
    <lineage>
        <taxon>Bacteria</taxon>
        <taxon>Pseudomonadati</taxon>
        <taxon>Bacteroidota</taxon>
        <taxon>Flavobacteriia</taxon>
        <taxon>Flavobacteriales</taxon>
        <taxon>Flavobacteriaceae</taxon>
        <taxon>Neotamlana</taxon>
    </lineage>
</organism>
<dbReference type="STRING" id="1382798.PK35_16880"/>
<dbReference type="AlphaFoldDB" id="A0A0D7VW41"/>
<keyword evidence="1" id="KW-1133">Transmembrane helix</keyword>
<keyword evidence="1" id="KW-0812">Transmembrane</keyword>
<evidence type="ECO:0000256" key="1">
    <source>
        <dbReference type="SAM" id="Phobius"/>
    </source>
</evidence>
<dbReference type="EMBL" id="JTDV01000022">
    <property type="protein sequence ID" value="KJD31014.1"/>
    <property type="molecule type" value="Genomic_DNA"/>
</dbReference>
<feature type="transmembrane region" description="Helical" evidence="1">
    <location>
        <begin position="12"/>
        <end position="29"/>
    </location>
</feature>
<accession>A0A0D7VW41</accession>
<comment type="caution">
    <text evidence="2">The sequence shown here is derived from an EMBL/GenBank/DDBJ whole genome shotgun (WGS) entry which is preliminary data.</text>
</comment>